<comment type="caution">
    <text evidence="3">The sequence shown here is derived from an EMBL/GenBank/DDBJ whole genome shotgun (WGS) entry which is preliminary data.</text>
</comment>
<name>K0TEB0_THAOC</name>
<feature type="compositionally biased region" description="Basic and acidic residues" evidence="2">
    <location>
        <begin position="165"/>
        <end position="181"/>
    </location>
</feature>
<feature type="compositionally biased region" description="Basic and acidic residues" evidence="2">
    <location>
        <begin position="392"/>
        <end position="403"/>
    </location>
</feature>
<accession>K0TEB0</accession>
<proteinExistence type="predicted"/>
<feature type="region of interest" description="Disordered" evidence="2">
    <location>
        <begin position="434"/>
        <end position="459"/>
    </location>
</feature>
<protein>
    <submittedName>
        <fullName evidence="3">Uncharacterized protein</fullName>
    </submittedName>
</protein>
<feature type="region of interest" description="Disordered" evidence="2">
    <location>
        <begin position="165"/>
        <end position="185"/>
    </location>
</feature>
<evidence type="ECO:0000256" key="2">
    <source>
        <dbReference type="SAM" id="MobiDB-lite"/>
    </source>
</evidence>
<dbReference type="Proteomes" id="UP000266841">
    <property type="component" value="Unassembled WGS sequence"/>
</dbReference>
<feature type="coiled-coil region" evidence="1">
    <location>
        <begin position="16"/>
        <end position="43"/>
    </location>
</feature>
<sequence>MPSSSISNLSELSFQLRQLQSSNNAKDAEIDRLERQLRILSDLKGVSLPLLNEALRAACEGEAHGELRSVVGKLKAELEDVEAAALVGRRSDERGATTGVTKTAESFNEEAARRVRTNLELRVGELEELLSAARSELDSLYDRARIGSEKIAELSAENTQLRSRLDRAEAEARASDERDAARAGGLVPATPVVTAGQPSTGAYNYSEFAVVSSAGVNNAGEGRRTGPIPPPPPPRLLHNVPQTQVDAETERRLAVAETSLVSERAKSDLLRVQLDSSRKTYDLKIDMSEHRIQFLERQLNEMEQQMRSLYAAFGIMNDDQAEERKRNEITMRTLLESDAAIAMEADGKEAGARVGCGSGSAAKKPPVVRGRPAKSGGFMPRQLSLRTGKSGKGRDSNPKPDRTNVVKAAVRPAAHPPLAKGELFLLLDKKSREPLPAGSVPSKSTRKLSLRGKRGGSGTDPAAAGYIRQVCVLHGANGLYQVRYGDEYDGPVSGVLEFITTGVSSVEHNERSSAVQFGFEVFVNGSDPGGPSLCCAAADEGDFMEWMTAFVGVCDVTVADPDHREGG</sequence>
<feature type="region of interest" description="Disordered" evidence="2">
    <location>
        <begin position="355"/>
        <end position="403"/>
    </location>
</feature>
<evidence type="ECO:0000256" key="1">
    <source>
        <dbReference type="SAM" id="Coils"/>
    </source>
</evidence>
<keyword evidence="4" id="KW-1185">Reference proteome</keyword>
<gene>
    <name evidence="3" type="ORF">THAOC_09881</name>
</gene>
<evidence type="ECO:0000313" key="3">
    <source>
        <dbReference type="EMBL" id="EJK68907.1"/>
    </source>
</evidence>
<keyword evidence="1" id="KW-0175">Coiled coil</keyword>
<organism evidence="3 4">
    <name type="scientific">Thalassiosira oceanica</name>
    <name type="common">Marine diatom</name>
    <dbReference type="NCBI Taxonomy" id="159749"/>
    <lineage>
        <taxon>Eukaryota</taxon>
        <taxon>Sar</taxon>
        <taxon>Stramenopiles</taxon>
        <taxon>Ochrophyta</taxon>
        <taxon>Bacillariophyta</taxon>
        <taxon>Coscinodiscophyceae</taxon>
        <taxon>Thalassiosirophycidae</taxon>
        <taxon>Thalassiosirales</taxon>
        <taxon>Thalassiosiraceae</taxon>
        <taxon>Thalassiosira</taxon>
    </lineage>
</organism>
<dbReference type="EMBL" id="AGNL01010709">
    <property type="protein sequence ID" value="EJK68907.1"/>
    <property type="molecule type" value="Genomic_DNA"/>
</dbReference>
<evidence type="ECO:0000313" key="4">
    <source>
        <dbReference type="Proteomes" id="UP000266841"/>
    </source>
</evidence>
<feature type="coiled-coil region" evidence="1">
    <location>
        <begin position="285"/>
        <end position="312"/>
    </location>
</feature>
<feature type="compositionally biased region" description="Basic residues" evidence="2">
    <location>
        <begin position="444"/>
        <end position="454"/>
    </location>
</feature>
<dbReference type="OrthoDB" id="49637at2759"/>
<reference evidence="3 4" key="1">
    <citation type="journal article" date="2012" name="Genome Biol.">
        <title>Genome and low-iron response of an oceanic diatom adapted to chronic iron limitation.</title>
        <authorList>
            <person name="Lommer M."/>
            <person name="Specht M."/>
            <person name="Roy A.S."/>
            <person name="Kraemer L."/>
            <person name="Andreson R."/>
            <person name="Gutowska M.A."/>
            <person name="Wolf J."/>
            <person name="Bergner S.V."/>
            <person name="Schilhabel M.B."/>
            <person name="Klostermeier U.C."/>
            <person name="Beiko R.G."/>
            <person name="Rosenstiel P."/>
            <person name="Hippler M."/>
            <person name="Laroche J."/>
        </authorList>
    </citation>
    <scope>NUCLEOTIDE SEQUENCE [LARGE SCALE GENOMIC DNA]</scope>
    <source>
        <strain evidence="3 4">CCMP1005</strain>
    </source>
</reference>
<dbReference type="AlphaFoldDB" id="K0TEB0"/>